<sequence>MVGAKVRKGWRATPVSSDIRHQPVAQPAVVATTRPVLRCLVAGVVEPSTSPRRQGLPRCIAIARRSLATTERGALPGKPGHSKLNPRTTVQATCTQSGGGISRGAVDTLGGVCEARVRSPGQPGAGGRMPCYTVRGLCISTLHVSLIVRVLPRAESATGCIFRQFRFGNWRHLCPRQVFPKHSPGDACKRQGGGQRYGEKKRVSR</sequence>
<dbReference type="AlphaFoldDB" id="A0A1B2F1I0"/>
<proteinExistence type="predicted"/>
<evidence type="ECO:0000256" key="1">
    <source>
        <dbReference type="SAM" id="MobiDB-lite"/>
    </source>
</evidence>
<reference evidence="2" key="1">
    <citation type="submission" date="2016-07" db="EMBL/GenBank/DDBJ databases">
        <title>New class B carbapenemase carried by novel plasmid in Pseudomonas putida enviromental strain in eastern Amazonia.</title>
        <authorList>
            <person name="Souza C.O."/>
            <person name="Lima K.V."/>
            <person name="Brasiliense D.M."/>
            <person name="Perez-Chaparro P.J."/>
            <person name="Mamizuka E.M."/>
            <person name="Lima M.O."/>
            <person name="Lima L.N."/>
            <person name="McCulloch J.A."/>
        </authorList>
    </citation>
    <scope>NUCLEOTIDE SEQUENCE [LARGE SCALE GENOMIC DNA]</scope>
    <source>
        <strain evidence="2">IEC33019</strain>
    </source>
</reference>
<name>A0A1B2F1I0_PSEPU</name>
<feature type="region of interest" description="Disordered" evidence="1">
    <location>
        <begin position="185"/>
        <end position="205"/>
    </location>
</feature>
<protein>
    <submittedName>
        <fullName evidence="2">Uncharacterized protein</fullName>
    </submittedName>
</protein>
<accession>A0A1B2F1I0</accession>
<evidence type="ECO:0000313" key="2">
    <source>
        <dbReference type="EMBL" id="ANY86119.1"/>
    </source>
</evidence>
<dbReference type="EMBL" id="CP016634">
    <property type="protein sequence ID" value="ANY86119.1"/>
    <property type="molecule type" value="Genomic_DNA"/>
</dbReference>
<gene>
    <name evidence="2" type="ORF">IEC33019_0524</name>
</gene>
<organism evidence="2">
    <name type="scientific">Pseudomonas putida</name>
    <name type="common">Arthrobacter siderocapsulatus</name>
    <dbReference type="NCBI Taxonomy" id="303"/>
    <lineage>
        <taxon>Bacteria</taxon>
        <taxon>Pseudomonadati</taxon>
        <taxon>Pseudomonadota</taxon>
        <taxon>Gammaproteobacteria</taxon>
        <taxon>Pseudomonadales</taxon>
        <taxon>Pseudomonadaceae</taxon>
        <taxon>Pseudomonas</taxon>
    </lineage>
</organism>